<dbReference type="Proteomes" id="UP000078597">
    <property type="component" value="Unassembled WGS sequence"/>
</dbReference>
<dbReference type="PROSITE" id="PS50865">
    <property type="entry name" value="ZF_MYND_2"/>
    <property type="match status" value="1"/>
</dbReference>
<dbReference type="InterPro" id="IPR052298">
    <property type="entry name" value="ZMYND10"/>
</dbReference>
<keyword evidence="2 4" id="KW-0863">Zinc-finger</keyword>
<dbReference type="InterPro" id="IPR002893">
    <property type="entry name" value="Znf_MYND"/>
</dbReference>
<dbReference type="GO" id="GO:0005737">
    <property type="term" value="C:cytoplasm"/>
    <property type="evidence" value="ECO:0007669"/>
    <property type="project" value="TreeGrafter"/>
</dbReference>
<name>A0A1A8WX75_PLAMA</name>
<dbReference type="Gene3D" id="6.10.140.2220">
    <property type="match status" value="1"/>
</dbReference>
<dbReference type="PANTHER" id="PTHR13244">
    <property type="entry name" value="ZINC FINGER MYND DOMAIN CONTAINING PROTEIN 10"/>
    <property type="match status" value="1"/>
</dbReference>
<dbReference type="SUPFAM" id="SSF144232">
    <property type="entry name" value="HIT/MYND zinc finger-like"/>
    <property type="match status" value="1"/>
</dbReference>
<keyword evidence="1" id="KW-0479">Metal-binding</keyword>
<evidence type="ECO:0000259" key="5">
    <source>
        <dbReference type="PROSITE" id="PS50865"/>
    </source>
</evidence>
<reference evidence="7" key="1">
    <citation type="submission" date="2016-05" db="EMBL/GenBank/DDBJ databases">
        <authorList>
            <person name="Naeem Raeece"/>
        </authorList>
    </citation>
    <scope>NUCLEOTIDE SEQUENCE [LARGE SCALE GENOMIC DNA]</scope>
</reference>
<evidence type="ECO:0000256" key="2">
    <source>
        <dbReference type="ARBA" id="ARBA00022771"/>
    </source>
</evidence>
<evidence type="ECO:0000313" key="6">
    <source>
        <dbReference type="EMBL" id="SBS96970.1"/>
    </source>
</evidence>
<sequence length="113" mass="13431">MLKNKKKIISLLNNITIEKDVLRNISDMYLSIYEVDQQINTKNNRNSKENDEQEKKTECNEGEEAIFDDLYLCNICKENAELQCSQCKRIYYCSKECQMKDWFNHREVCSSAE</sequence>
<evidence type="ECO:0000313" key="7">
    <source>
        <dbReference type="Proteomes" id="UP000078597"/>
    </source>
</evidence>
<dbReference type="EMBL" id="FLQW01004513">
    <property type="protein sequence ID" value="SBS96970.1"/>
    <property type="molecule type" value="Genomic_DNA"/>
</dbReference>
<evidence type="ECO:0000256" key="1">
    <source>
        <dbReference type="ARBA" id="ARBA00022723"/>
    </source>
</evidence>
<dbReference type="GO" id="GO:0008270">
    <property type="term" value="F:zinc ion binding"/>
    <property type="evidence" value="ECO:0007669"/>
    <property type="project" value="UniProtKB-KW"/>
</dbReference>
<dbReference type="AlphaFoldDB" id="A0A1A8WX75"/>
<feature type="domain" description="MYND-type" evidence="5">
    <location>
        <begin position="73"/>
        <end position="109"/>
    </location>
</feature>
<dbReference type="PROSITE" id="PS01360">
    <property type="entry name" value="ZF_MYND_1"/>
    <property type="match status" value="1"/>
</dbReference>
<evidence type="ECO:0000256" key="3">
    <source>
        <dbReference type="ARBA" id="ARBA00022833"/>
    </source>
</evidence>
<gene>
    <name evidence="6" type="ORF">PMALA_058430</name>
</gene>
<dbReference type="VEuPathDB" id="PlasmoDB:PmUG01_11055800"/>
<evidence type="ECO:0000256" key="4">
    <source>
        <dbReference type="PROSITE-ProRule" id="PRU00134"/>
    </source>
</evidence>
<dbReference type="Pfam" id="PF01753">
    <property type="entry name" value="zf-MYND"/>
    <property type="match status" value="1"/>
</dbReference>
<keyword evidence="3" id="KW-0862">Zinc</keyword>
<organism evidence="6 7">
    <name type="scientific">Plasmodium malariae</name>
    <dbReference type="NCBI Taxonomy" id="5858"/>
    <lineage>
        <taxon>Eukaryota</taxon>
        <taxon>Sar</taxon>
        <taxon>Alveolata</taxon>
        <taxon>Apicomplexa</taxon>
        <taxon>Aconoidasida</taxon>
        <taxon>Haemosporida</taxon>
        <taxon>Plasmodiidae</taxon>
        <taxon>Plasmodium</taxon>
        <taxon>Plasmodium (Plasmodium)</taxon>
    </lineage>
</organism>
<proteinExistence type="predicted"/>
<accession>A0A1A8WX75</accession>
<protein>
    <submittedName>
        <fullName evidence="6">MYND finger protein, putative</fullName>
    </submittedName>
</protein>
<dbReference type="PANTHER" id="PTHR13244:SF7">
    <property type="entry name" value="ZINC FINGER MYND DOMAIN-CONTAINING PROTEIN 10"/>
    <property type="match status" value="1"/>
</dbReference>